<proteinExistence type="predicted"/>
<name>A0A0A9FJK9_ARUDO</name>
<sequence>MTMASILSRPQYGMNIVDSLLFPFPETLF</sequence>
<dbReference type="AlphaFoldDB" id="A0A0A9FJK9"/>
<reference evidence="1" key="1">
    <citation type="submission" date="2014-09" db="EMBL/GenBank/DDBJ databases">
        <authorList>
            <person name="Magalhaes I.L.F."/>
            <person name="Oliveira U."/>
            <person name="Santos F.R."/>
            <person name="Vidigal T.H.D.A."/>
            <person name="Brescovit A.D."/>
            <person name="Santos A.J."/>
        </authorList>
    </citation>
    <scope>NUCLEOTIDE SEQUENCE</scope>
    <source>
        <tissue evidence="1">Shoot tissue taken approximately 20 cm above the soil surface</tissue>
    </source>
</reference>
<evidence type="ECO:0000313" key="1">
    <source>
        <dbReference type="EMBL" id="JAE13180.1"/>
    </source>
</evidence>
<dbReference type="EMBL" id="GBRH01184716">
    <property type="protein sequence ID" value="JAE13180.1"/>
    <property type="molecule type" value="Transcribed_RNA"/>
</dbReference>
<accession>A0A0A9FJK9</accession>
<reference evidence="1" key="2">
    <citation type="journal article" date="2015" name="Data Brief">
        <title>Shoot transcriptome of the giant reed, Arundo donax.</title>
        <authorList>
            <person name="Barrero R.A."/>
            <person name="Guerrero F.D."/>
            <person name="Moolhuijzen P."/>
            <person name="Goolsby J.A."/>
            <person name="Tidwell J."/>
            <person name="Bellgard S.E."/>
            <person name="Bellgard M.I."/>
        </authorList>
    </citation>
    <scope>NUCLEOTIDE SEQUENCE</scope>
    <source>
        <tissue evidence="1">Shoot tissue taken approximately 20 cm above the soil surface</tissue>
    </source>
</reference>
<protein>
    <submittedName>
        <fullName evidence="1">Uncharacterized protein</fullName>
    </submittedName>
</protein>
<organism evidence="1">
    <name type="scientific">Arundo donax</name>
    <name type="common">Giant reed</name>
    <name type="synonym">Donax arundinaceus</name>
    <dbReference type="NCBI Taxonomy" id="35708"/>
    <lineage>
        <taxon>Eukaryota</taxon>
        <taxon>Viridiplantae</taxon>
        <taxon>Streptophyta</taxon>
        <taxon>Embryophyta</taxon>
        <taxon>Tracheophyta</taxon>
        <taxon>Spermatophyta</taxon>
        <taxon>Magnoliopsida</taxon>
        <taxon>Liliopsida</taxon>
        <taxon>Poales</taxon>
        <taxon>Poaceae</taxon>
        <taxon>PACMAD clade</taxon>
        <taxon>Arundinoideae</taxon>
        <taxon>Arundineae</taxon>
        <taxon>Arundo</taxon>
    </lineage>
</organism>